<name>A0A8B6ZPR3_ORYAF</name>
<dbReference type="AlphaFoldDB" id="A0A8B6ZPR3"/>
<dbReference type="Gene3D" id="2.30.29.30">
    <property type="entry name" value="Pleckstrin-homology domain (PH domain)/Phosphotyrosine-binding domain (PTB)"/>
    <property type="match status" value="1"/>
</dbReference>
<dbReference type="Pfam" id="PF00640">
    <property type="entry name" value="PID"/>
    <property type="match status" value="1"/>
</dbReference>
<evidence type="ECO:0000256" key="4">
    <source>
        <dbReference type="ARBA" id="ARBA00075003"/>
    </source>
</evidence>
<dbReference type="PANTHER" id="PTHR11232">
    <property type="entry name" value="PHOSPHOTYROSINE INTERACTION DOMAIN-CONTAINING FAMILY MEMBER"/>
    <property type="match status" value="1"/>
</dbReference>
<dbReference type="RefSeq" id="XP_007935956.2">
    <property type="nucleotide sequence ID" value="XM_007937765.2"/>
</dbReference>
<gene>
    <name evidence="7" type="primary">LOC103194374</name>
</gene>
<evidence type="ECO:0000256" key="2">
    <source>
        <dbReference type="ARBA" id="ARBA00054402"/>
    </source>
</evidence>
<keyword evidence="6" id="KW-1185">Reference proteome</keyword>
<evidence type="ECO:0000313" key="6">
    <source>
        <dbReference type="Proteomes" id="UP000694850"/>
    </source>
</evidence>
<comment type="function">
    <text evidence="2">Adapter protein involved in neuronal nitric-oxide (NO) synthesis regulation via its association with nNOS/NOS1. The complex formed with NOS1 and synapsins is necessary for specific NO and synapsin functions at a presynaptic level. Mediates an indirect interaction between NOS1 and RASD1 leading to enhance the ability of NOS1 to activate RASD1. Competes with DLG4 for interaction with NOS1, possibly affecting NOS1 activity by regulating the interaction between NOS1 and DLG4. In kidney podocytes, plays a role in podosomes and filopodia formation through CDC42 activation.</text>
</comment>
<dbReference type="InterPro" id="IPR006020">
    <property type="entry name" value="PTB/PI_dom"/>
</dbReference>
<dbReference type="PANTHER" id="PTHR11232:SF76">
    <property type="entry name" value="CARBOXYL-TERMINAL PDZ LIGAND OF NEURONAL NITRIC OXIDE SYNTHASE PROTEIN"/>
    <property type="match status" value="1"/>
</dbReference>
<keyword evidence="1" id="KW-0175">Coiled coil</keyword>
<evidence type="ECO:0000256" key="5">
    <source>
        <dbReference type="ARBA" id="ARBA00075107"/>
    </source>
</evidence>
<dbReference type="OrthoDB" id="10030336at2759"/>
<reference evidence="7" key="1">
    <citation type="submission" date="2025-08" db="UniProtKB">
        <authorList>
            <consortium name="RefSeq"/>
        </authorList>
    </citation>
    <scope>IDENTIFICATION</scope>
</reference>
<proteinExistence type="predicted"/>
<dbReference type="InterPro" id="IPR011993">
    <property type="entry name" value="PH-like_dom_sf"/>
</dbReference>
<dbReference type="PROSITE" id="PS01179">
    <property type="entry name" value="PID"/>
    <property type="match status" value="1"/>
</dbReference>
<evidence type="ECO:0000256" key="3">
    <source>
        <dbReference type="ARBA" id="ARBA00067706"/>
    </source>
</evidence>
<organism evidence="6 7">
    <name type="scientific">Orycteropus afer afer</name>
    <dbReference type="NCBI Taxonomy" id="1230840"/>
    <lineage>
        <taxon>Eukaryota</taxon>
        <taxon>Metazoa</taxon>
        <taxon>Chordata</taxon>
        <taxon>Craniata</taxon>
        <taxon>Vertebrata</taxon>
        <taxon>Euteleostomi</taxon>
        <taxon>Mammalia</taxon>
        <taxon>Eutheria</taxon>
        <taxon>Afrotheria</taxon>
        <taxon>Tubulidentata</taxon>
        <taxon>Orycteropodidae</taxon>
        <taxon>Orycteropus</taxon>
    </lineage>
</organism>
<evidence type="ECO:0000256" key="1">
    <source>
        <dbReference type="ARBA" id="ARBA00023054"/>
    </source>
</evidence>
<dbReference type="Proteomes" id="UP000694850">
    <property type="component" value="Unplaced"/>
</dbReference>
<evidence type="ECO:0000313" key="7">
    <source>
        <dbReference type="RefSeq" id="XP_007935956.2"/>
    </source>
</evidence>
<accession>A0A8B6ZPR3</accession>
<sequence length="777" mass="84961">MPSKTKYNLVDDGHDLRIPLHNEDAFQHGICFEAKYVGSLDVPRPNSRVEIVAAMRRIRYEFKAKNIKKKKVSIMVSVDGVKVILKKKKKKKEWTWDESKMLVMQDPIYRIFYVSHDSQDLKIFSYIARDGASNIFRCNVFKSKKKSQAMRIVRTVGQAFEVCHKLSLQHTQQNADGQEDGESERNSNSSGDPGRQLTGAERATTATAEETDIDAVEVPLPGNDVLEFSRGVTDLDAVGNEGGSHTDSKVSPHPQEPMLTASPRMLLPSSSSKPPPDLGSGTPLSTHHQMQLLQQLLQQQQQQTQVAVAQVHLLKDQLAAEAAARLEAQARVHQLLLQNKDMLQHISLLVKQVQELELKLSGQNAMGSQDSLLEITFRSGALPVLCDPTTPKPEDLHSPPRGAGLADFAHPAGSPLGRRDCLVKLECFRFLPPEDTPPLAQGEPLLGGLELIKFRESGIASEYESNTDSEERDSWSQEELPRLLNVLQRQELGDSLDDEIAVMFENLNTALTPKLQPSRSFPHLSRSAAPSSTTLGPVEPGGPGLWVGSSQHLKNLGKAMGAKVNDFLRRKEPSSLGGVGVMEINKTAGAELAHGIDVASGAWLEDERSTLQEAFPRLDPPPPIAKKRTPRALKTTQDMLISSQPVLSNLECGTEPSLGQSQDSPPTALALSEPVSADMSHPEATMEMAEKGEALPNGEVSLSVPDLIHKDSQGESKLKMTEQRRASSPGLMERNGLKLSMSPINLPGPPEDGSPSPRARISSLDNEGPHPDLLSFE</sequence>
<dbReference type="GeneID" id="103194374"/>
<dbReference type="SMART" id="SM00462">
    <property type="entry name" value="PTB"/>
    <property type="match status" value="1"/>
</dbReference>
<protein>
    <recommendedName>
        <fullName evidence="3">Carboxyl-terminal PDZ ligand of neuronal nitric oxide synthase protein</fullName>
    </recommendedName>
    <alternativeName>
        <fullName evidence="5">C-terminal PDZ ligand of neuronal nitric oxide synthase protein</fullName>
    </alternativeName>
    <alternativeName>
        <fullName evidence="4">Nitric oxide synthase 1 adaptor protein</fullName>
    </alternativeName>
</protein>
<dbReference type="FunFam" id="2.30.29.30:FF:000124">
    <property type="entry name" value="carboxyl-terminal PDZ ligand of neuronal nitric oxide synthase protein-like"/>
    <property type="match status" value="1"/>
</dbReference>
<dbReference type="SUPFAM" id="SSF50729">
    <property type="entry name" value="PH domain-like"/>
    <property type="match status" value="1"/>
</dbReference>
<dbReference type="CDD" id="cd01270">
    <property type="entry name" value="PTB_CAPON-like"/>
    <property type="match status" value="1"/>
</dbReference>
<dbReference type="InterPro" id="IPR051133">
    <property type="entry name" value="Adapter_Engulfment-Domain"/>
</dbReference>
<dbReference type="GO" id="GO:0050998">
    <property type="term" value="F:nitric-oxide synthase binding"/>
    <property type="evidence" value="ECO:0007669"/>
    <property type="project" value="TreeGrafter"/>
</dbReference>